<proteinExistence type="predicted"/>
<feature type="transmembrane region" description="Helical" evidence="2">
    <location>
        <begin position="93"/>
        <end position="114"/>
    </location>
</feature>
<comment type="caution">
    <text evidence="3">The sequence shown here is derived from an EMBL/GenBank/DDBJ whole genome shotgun (WGS) entry which is preliminary data.</text>
</comment>
<dbReference type="InterPro" id="IPR052712">
    <property type="entry name" value="Acid_resist_chaperone_HdeD"/>
</dbReference>
<feature type="transmembrane region" description="Helical" evidence="2">
    <location>
        <begin position="126"/>
        <end position="145"/>
    </location>
</feature>
<protein>
    <recommendedName>
        <fullName evidence="5">Acid-resistance membrane protein</fullName>
    </recommendedName>
</protein>
<dbReference type="EMBL" id="LJZR01000005">
    <property type="protein sequence ID" value="KPQ36626.1"/>
    <property type="molecule type" value="Genomic_DNA"/>
</dbReference>
<accession>A0A0N8KNI4</accession>
<organism evidence="3 4">
    <name type="scientific">Phormidesmis priestleyi Ana</name>
    <dbReference type="NCBI Taxonomy" id="1666911"/>
    <lineage>
        <taxon>Bacteria</taxon>
        <taxon>Bacillati</taxon>
        <taxon>Cyanobacteriota</taxon>
        <taxon>Cyanophyceae</taxon>
        <taxon>Leptolyngbyales</taxon>
        <taxon>Leptolyngbyaceae</taxon>
        <taxon>Phormidesmis</taxon>
    </lineage>
</organism>
<feature type="compositionally biased region" description="Basic and acidic residues" evidence="1">
    <location>
        <begin position="201"/>
        <end position="218"/>
    </location>
</feature>
<gene>
    <name evidence="3" type="ORF">HLUCCA11_05520</name>
</gene>
<evidence type="ECO:0000256" key="2">
    <source>
        <dbReference type="SAM" id="Phobius"/>
    </source>
</evidence>
<feature type="transmembrane region" description="Helical" evidence="2">
    <location>
        <begin position="12"/>
        <end position="30"/>
    </location>
</feature>
<keyword evidence="2" id="KW-0812">Transmembrane</keyword>
<dbReference type="PANTHER" id="PTHR34989">
    <property type="entry name" value="PROTEIN HDED"/>
    <property type="match status" value="1"/>
</dbReference>
<feature type="transmembrane region" description="Helical" evidence="2">
    <location>
        <begin position="68"/>
        <end position="87"/>
    </location>
</feature>
<dbReference type="AlphaFoldDB" id="A0A0N8KNI4"/>
<evidence type="ECO:0000313" key="4">
    <source>
        <dbReference type="Proteomes" id="UP000050465"/>
    </source>
</evidence>
<evidence type="ECO:0008006" key="5">
    <source>
        <dbReference type="Google" id="ProtNLM"/>
    </source>
</evidence>
<keyword evidence="2" id="KW-1133">Transmembrane helix</keyword>
<reference evidence="3 4" key="1">
    <citation type="submission" date="2015-09" db="EMBL/GenBank/DDBJ databases">
        <title>Identification and resolution of microdiversity through metagenomic sequencing of parallel consortia.</title>
        <authorList>
            <person name="Nelson W.C."/>
            <person name="Romine M.F."/>
            <person name="Lindemann S.R."/>
        </authorList>
    </citation>
    <scope>NUCLEOTIDE SEQUENCE [LARGE SCALE GENOMIC DNA]</scope>
    <source>
        <strain evidence="3">Ana</strain>
    </source>
</reference>
<evidence type="ECO:0000256" key="1">
    <source>
        <dbReference type="SAM" id="MobiDB-lite"/>
    </source>
</evidence>
<dbReference type="PANTHER" id="PTHR34989:SF1">
    <property type="entry name" value="PROTEIN HDED"/>
    <property type="match status" value="1"/>
</dbReference>
<dbReference type="Proteomes" id="UP000050465">
    <property type="component" value="Unassembled WGS sequence"/>
</dbReference>
<feature type="transmembrane region" description="Helical" evidence="2">
    <location>
        <begin position="151"/>
        <end position="176"/>
    </location>
</feature>
<feature type="transmembrane region" description="Helical" evidence="2">
    <location>
        <begin position="36"/>
        <end position="56"/>
    </location>
</feature>
<dbReference type="Pfam" id="PF03729">
    <property type="entry name" value="DUF308"/>
    <property type="match status" value="1"/>
</dbReference>
<dbReference type="STRING" id="1666911.HLUCCA11_05520"/>
<dbReference type="InterPro" id="IPR005325">
    <property type="entry name" value="DUF308_memb"/>
</dbReference>
<name>A0A0N8KNI4_9CYAN</name>
<dbReference type="GO" id="GO:0005886">
    <property type="term" value="C:plasma membrane"/>
    <property type="evidence" value="ECO:0007669"/>
    <property type="project" value="TreeGrafter"/>
</dbReference>
<feature type="region of interest" description="Disordered" evidence="1">
    <location>
        <begin position="191"/>
        <end position="218"/>
    </location>
</feature>
<sequence length="218" mass="23510">MESKQPIKPGTGWVIFLGALLILLGIAALASPLLTGAAVGAFLGWVFVVGGIIQGIDAFRHHRSSGSIILRLLLSILSIVLGILLLTNPLASAASLTLLIGIFFFIDGIFRVFLAFRVKPANRWGWILTNGILMIILGILIWSQWPLNAPWILGLWVGFGLLINGITTLIFGTAVLTAGANRVTHAADATQARQEGPTVHAVHETHETNHYDRQRGDL</sequence>
<evidence type="ECO:0000313" key="3">
    <source>
        <dbReference type="EMBL" id="KPQ36626.1"/>
    </source>
</evidence>
<keyword evidence="2" id="KW-0472">Membrane</keyword>